<dbReference type="Pfam" id="PF05193">
    <property type="entry name" value="Peptidase_M16_C"/>
    <property type="match status" value="1"/>
</dbReference>
<dbReference type="FunFam" id="3.30.830.10:FF:000031">
    <property type="entry name" value="Putative zinc metalloprotease"/>
    <property type="match status" value="1"/>
</dbReference>
<dbReference type="EMBL" id="HACM01004133">
    <property type="protein sequence ID" value="CRZ04575.1"/>
    <property type="molecule type" value="Transcribed_RNA"/>
</dbReference>
<protein>
    <recommendedName>
        <fullName evidence="4">Peptidase M16 N-terminal domain-containing protein</fullName>
    </recommendedName>
</protein>
<evidence type="ECO:0000259" key="1">
    <source>
        <dbReference type="Pfam" id="PF00675"/>
    </source>
</evidence>
<evidence type="ECO:0000313" key="3">
    <source>
        <dbReference type="EMBL" id="CRZ04575.1"/>
    </source>
</evidence>
<accession>A0A0H5QR71</accession>
<proteinExistence type="predicted"/>
<dbReference type="GO" id="GO:0046872">
    <property type="term" value="F:metal ion binding"/>
    <property type="evidence" value="ECO:0007669"/>
    <property type="project" value="InterPro"/>
</dbReference>
<dbReference type="FunFam" id="3.30.830.10:FF:000015">
    <property type="entry name" value="Putative zinc metalloprotease"/>
    <property type="match status" value="1"/>
</dbReference>
<name>A0A0H5QR71_9EUKA</name>
<reference evidence="3" key="1">
    <citation type="submission" date="2015-04" db="EMBL/GenBank/DDBJ databases">
        <title>The genome sequence of the plant pathogenic Rhizarian Plasmodiophora brassicae reveals insights in its biotrophic life cycle and the origin of chitin synthesis.</title>
        <authorList>
            <person name="Schwelm A."/>
            <person name="Fogelqvist J."/>
            <person name="Knaust A."/>
            <person name="Julke S."/>
            <person name="Lilja T."/>
            <person name="Dhandapani V."/>
            <person name="Bonilla-Rosso G."/>
            <person name="Karlsson M."/>
            <person name="Shevchenko A."/>
            <person name="Choi S.R."/>
            <person name="Kim H.G."/>
            <person name="Park J.Y."/>
            <person name="Lim Y.P."/>
            <person name="Ludwig-Muller J."/>
            <person name="Dixelius C."/>
        </authorList>
    </citation>
    <scope>NUCLEOTIDE SEQUENCE</scope>
    <source>
        <tissue evidence="3">Potato root galls</tissue>
    </source>
</reference>
<dbReference type="PANTHER" id="PTHR43016:SF16">
    <property type="entry name" value="METALLOPROTEASE, PUTATIVE (AFU_ORTHOLOGUE AFUA_4G07610)-RELATED"/>
    <property type="match status" value="1"/>
</dbReference>
<dbReference type="InterPro" id="IPR007863">
    <property type="entry name" value="Peptidase_M16_C"/>
</dbReference>
<dbReference type="PANTHER" id="PTHR43016">
    <property type="entry name" value="PRESEQUENCE PROTEASE"/>
    <property type="match status" value="1"/>
</dbReference>
<feature type="domain" description="Peptidase M16 C-terminal" evidence="2">
    <location>
        <begin position="196"/>
        <end position="378"/>
    </location>
</feature>
<evidence type="ECO:0000259" key="2">
    <source>
        <dbReference type="Pfam" id="PF05193"/>
    </source>
</evidence>
<dbReference type="SUPFAM" id="SSF63411">
    <property type="entry name" value="LuxS/MPP-like metallohydrolase"/>
    <property type="match status" value="4"/>
</dbReference>
<dbReference type="InterPro" id="IPR011765">
    <property type="entry name" value="Pept_M16_N"/>
</dbReference>
<organism evidence="3">
    <name type="scientific">Spongospora subterranea</name>
    <dbReference type="NCBI Taxonomy" id="70186"/>
    <lineage>
        <taxon>Eukaryota</taxon>
        <taxon>Sar</taxon>
        <taxon>Rhizaria</taxon>
        <taxon>Endomyxa</taxon>
        <taxon>Phytomyxea</taxon>
        <taxon>Plasmodiophorida</taxon>
        <taxon>Plasmodiophoridae</taxon>
        <taxon>Spongospora</taxon>
    </lineage>
</organism>
<feature type="domain" description="Peptidase M16 N-terminal" evidence="1">
    <location>
        <begin position="54"/>
        <end position="138"/>
    </location>
</feature>
<dbReference type="Gene3D" id="3.30.830.10">
    <property type="entry name" value="Metalloenzyme, LuxS/M16 peptidase-like"/>
    <property type="match status" value="4"/>
</dbReference>
<sequence length="1009" mass="111217">MVFRCIAEASSKSQQNGGPVPNVCVYRCSVTGLTVVMSPIQGPLVNGVFALATESNRDDGCPHTLEHLIFLGSEDYPYKGILDELANRNMSQGTNAWTATDHTAYTLTTAGSEGFLALLPVYLDHILFPTITDAGFVTEVHHITESGQNAGVVYCEMQARENTCASRTSLALHRLCYPKHGYSSETGGLLHDIRELTADTIRQYHSQHYRPENLCLIITGMVNREELFTVLTPFIDKVCRKFGAVTSPERSWRQSVPPLQTTEQVVYFPTDDESVGTVTVAWTGPKWGNLKQKLALTLLWRYLSESPLAPLQKALIECDEPLCANIDAGLNEFSTTLLHVSFTDANTETVDQVAPRMFEVLKSIQRDPTTFDIERMRRLVGKSIREFYVTLEEQAHEFLAGKSIEVFLYGDASDISSELQADSLLLELQAATTNFWISILNDSIIDAPHVTVIGRPSSGLSVDMDRFECKRIEEQISLLGPSGLASCGAKLALAEQANAVPSPVSLLESFIVPDISKVELVPLVSASNVGFETSHLSKQLSSLPFSLICDSIPTRFVELTTICSTETLPLEQRFLLELYAELIFESDVRLFPGNNVIALHDVITMLDQQAVSWVAHTGSSSSPFSCGSFSQSFQLGLKFPETTYTTAVNWMRTFMTGVVFNPDRIRIVCTRLHSSIASLKRKGNRIAVAAIHVENYEMTSNHVTTSMFQQDRFLSRVLSDLDSAPDSVVAELVKLQNYLSSNAMFHVSLDVTRHEEIVEPWRAAFEGLPITKMALPFPFSNRYLLSCKSPGEGRAPVAIVVAGLETSYLYQTGAVLPASFDAECVPAVRLALEYITACEGPLWKRIRGAGYSYSYGLSADFESGLMVCTLFKATNVVAAYGEARNVVRELVSGGTSAISDVALQAARSSLSFEIVSSRDNAFSAAREHLDDSLRGLGSDYQKCLLKKVQHVTKEELLTVLSRYVMPSFEAPHNRLVIVTGTTFVSDICTGFKEFGISLVQTEPDAYFNH</sequence>
<dbReference type="AlphaFoldDB" id="A0A0H5QR71"/>
<dbReference type="InterPro" id="IPR011249">
    <property type="entry name" value="Metalloenz_LuxS/M16"/>
</dbReference>
<dbReference type="Pfam" id="PF00675">
    <property type="entry name" value="Peptidase_M16"/>
    <property type="match status" value="1"/>
</dbReference>
<evidence type="ECO:0008006" key="4">
    <source>
        <dbReference type="Google" id="ProtNLM"/>
    </source>
</evidence>